<dbReference type="Pfam" id="PF08447">
    <property type="entry name" value="PAS_3"/>
    <property type="match status" value="1"/>
</dbReference>
<dbReference type="InterPro" id="IPR004358">
    <property type="entry name" value="Sig_transdc_His_kin-like_C"/>
</dbReference>
<keyword evidence="3" id="KW-0597">Phosphoprotein</keyword>
<dbReference type="STRING" id="1307839.L21SP5_00895"/>
<dbReference type="RefSeq" id="WP_057952098.1">
    <property type="nucleotide sequence ID" value="NZ_CP013118.1"/>
</dbReference>
<dbReference type="SUPFAM" id="SSF55874">
    <property type="entry name" value="ATPase domain of HSP90 chaperone/DNA topoisomerase II/histidine kinase"/>
    <property type="match status" value="1"/>
</dbReference>
<dbReference type="InterPro" id="IPR013767">
    <property type="entry name" value="PAS_fold"/>
</dbReference>
<dbReference type="PRINTS" id="PR00344">
    <property type="entry name" value="BCTRLSENSOR"/>
</dbReference>
<evidence type="ECO:0000313" key="10">
    <source>
        <dbReference type="Proteomes" id="UP000064893"/>
    </source>
</evidence>
<dbReference type="Proteomes" id="UP000064893">
    <property type="component" value="Chromosome"/>
</dbReference>
<evidence type="ECO:0000259" key="6">
    <source>
        <dbReference type="PROSITE" id="PS50109"/>
    </source>
</evidence>
<dbReference type="Pfam" id="PF00512">
    <property type="entry name" value="HisKA"/>
    <property type="match status" value="1"/>
</dbReference>
<evidence type="ECO:0000256" key="4">
    <source>
        <dbReference type="ARBA" id="ARBA00022679"/>
    </source>
</evidence>
<dbReference type="SMART" id="SM00387">
    <property type="entry name" value="HATPase_c"/>
    <property type="match status" value="1"/>
</dbReference>
<dbReference type="InterPro" id="IPR013656">
    <property type="entry name" value="PAS_4"/>
</dbReference>
<dbReference type="PROSITE" id="PS50113">
    <property type="entry name" value="PAC"/>
    <property type="match status" value="3"/>
</dbReference>
<dbReference type="CDD" id="cd16922">
    <property type="entry name" value="HATPase_EvgS-ArcB-TorS-like"/>
    <property type="match status" value="1"/>
</dbReference>
<dbReference type="CDD" id="cd00082">
    <property type="entry name" value="HisKA"/>
    <property type="match status" value="1"/>
</dbReference>
<dbReference type="OrthoDB" id="9796457at2"/>
<dbReference type="Pfam" id="PF02518">
    <property type="entry name" value="HATPase_c"/>
    <property type="match status" value="1"/>
</dbReference>
<protein>
    <recommendedName>
        <fullName evidence="2">histidine kinase</fullName>
        <ecNumber evidence="2">2.7.13.3</ecNumber>
    </recommendedName>
</protein>
<evidence type="ECO:0000259" key="7">
    <source>
        <dbReference type="PROSITE" id="PS50112"/>
    </source>
</evidence>
<feature type="domain" description="PAC" evidence="8">
    <location>
        <begin position="96"/>
        <end position="147"/>
    </location>
</feature>
<dbReference type="KEGG" id="blq:L21SP5_00895"/>
<dbReference type="Gene3D" id="1.10.287.130">
    <property type="match status" value="1"/>
</dbReference>
<dbReference type="SMART" id="SM00086">
    <property type="entry name" value="PAC"/>
    <property type="match status" value="4"/>
</dbReference>
<evidence type="ECO:0000256" key="5">
    <source>
        <dbReference type="ARBA" id="ARBA00022777"/>
    </source>
</evidence>
<dbReference type="InterPro" id="IPR003594">
    <property type="entry name" value="HATPase_dom"/>
</dbReference>
<feature type="domain" description="PAS" evidence="7">
    <location>
        <begin position="289"/>
        <end position="360"/>
    </location>
</feature>
<dbReference type="InterPro" id="IPR052162">
    <property type="entry name" value="Sensor_kinase/Photoreceptor"/>
</dbReference>
<feature type="domain" description="PAC" evidence="8">
    <location>
        <begin position="364"/>
        <end position="416"/>
    </location>
</feature>
<dbReference type="InterPro" id="IPR013655">
    <property type="entry name" value="PAS_fold_3"/>
</dbReference>
<feature type="domain" description="PAC" evidence="8">
    <location>
        <begin position="502"/>
        <end position="555"/>
    </location>
</feature>
<dbReference type="InterPro" id="IPR003661">
    <property type="entry name" value="HisK_dim/P_dom"/>
</dbReference>
<dbReference type="InterPro" id="IPR035965">
    <property type="entry name" value="PAS-like_dom_sf"/>
</dbReference>
<proteinExistence type="predicted"/>
<organism evidence="9 10">
    <name type="scientific">Salinivirga cyanobacteriivorans</name>
    <dbReference type="NCBI Taxonomy" id="1307839"/>
    <lineage>
        <taxon>Bacteria</taxon>
        <taxon>Pseudomonadati</taxon>
        <taxon>Bacteroidota</taxon>
        <taxon>Bacteroidia</taxon>
        <taxon>Bacteroidales</taxon>
        <taxon>Salinivirgaceae</taxon>
        <taxon>Salinivirga</taxon>
    </lineage>
</organism>
<dbReference type="InterPro" id="IPR000014">
    <property type="entry name" value="PAS"/>
</dbReference>
<dbReference type="PANTHER" id="PTHR43304">
    <property type="entry name" value="PHYTOCHROME-LIKE PROTEIN CPH1"/>
    <property type="match status" value="1"/>
</dbReference>
<dbReference type="EMBL" id="CP013118">
    <property type="protein sequence ID" value="ALO14563.1"/>
    <property type="molecule type" value="Genomic_DNA"/>
</dbReference>
<dbReference type="PROSITE" id="PS50112">
    <property type="entry name" value="PAS"/>
    <property type="match status" value="2"/>
</dbReference>
<dbReference type="AlphaFoldDB" id="A0A0S2HWX5"/>
<dbReference type="EC" id="2.7.13.3" evidence="2"/>
<dbReference type="SMART" id="SM00091">
    <property type="entry name" value="PAS"/>
    <property type="match status" value="4"/>
</dbReference>
<dbReference type="Gene3D" id="2.10.70.100">
    <property type="match status" value="1"/>
</dbReference>
<dbReference type="GO" id="GO:0000155">
    <property type="term" value="F:phosphorelay sensor kinase activity"/>
    <property type="evidence" value="ECO:0007669"/>
    <property type="project" value="InterPro"/>
</dbReference>
<dbReference type="SUPFAM" id="SSF55785">
    <property type="entry name" value="PYP-like sensor domain (PAS domain)"/>
    <property type="match status" value="4"/>
</dbReference>
<dbReference type="InterPro" id="IPR036097">
    <property type="entry name" value="HisK_dim/P_sf"/>
</dbReference>
<keyword evidence="4 9" id="KW-0808">Transferase</keyword>
<comment type="catalytic activity">
    <reaction evidence="1">
        <text>ATP + protein L-histidine = ADP + protein N-phospho-L-histidine.</text>
        <dbReference type="EC" id="2.7.13.3"/>
    </reaction>
</comment>
<dbReference type="Pfam" id="PF00989">
    <property type="entry name" value="PAS"/>
    <property type="match status" value="1"/>
</dbReference>
<accession>A0A0S2HWX5</accession>
<dbReference type="InterPro" id="IPR001610">
    <property type="entry name" value="PAC"/>
</dbReference>
<feature type="domain" description="Histidine kinase" evidence="6">
    <location>
        <begin position="573"/>
        <end position="791"/>
    </location>
</feature>
<dbReference type="InterPro" id="IPR000700">
    <property type="entry name" value="PAS-assoc_C"/>
</dbReference>
<evidence type="ECO:0000259" key="8">
    <source>
        <dbReference type="PROSITE" id="PS50113"/>
    </source>
</evidence>
<dbReference type="SUPFAM" id="SSF47384">
    <property type="entry name" value="Homodimeric domain of signal transducing histidine kinase"/>
    <property type="match status" value="1"/>
</dbReference>
<name>A0A0S2HWX5_9BACT</name>
<dbReference type="InterPro" id="IPR005467">
    <property type="entry name" value="His_kinase_dom"/>
</dbReference>
<dbReference type="PANTHER" id="PTHR43304:SF1">
    <property type="entry name" value="PAC DOMAIN-CONTAINING PROTEIN"/>
    <property type="match status" value="1"/>
</dbReference>
<evidence type="ECO:0000256" key="1">
    <source>
        <dbReference type="ARBA" id="ARBA00000085"/>
    </source>
</evidence>
<feature type="domain" description="PAS" evidence="7">
    <location>
        <begin position="21"/>
        <end position="93"/>
    </location>
</feature>
<dbReference type="Gene3D" id="3.30.450.20">
    <property type="entry name" value="PAS domain"/>
    <property type="match status" value="4"/>
</dbReference>
<dbReference type="Pfam" id="PF08448">
    <property type="entry name" value="PAS_4"/>
    <property type="match status" value="2"/>
</dbReference>
<dbReference type="Gene3D" id="3.30.565.10">
    <property type="entry name" value="Histidine kinase-like ATPase, C-terminal domain"/>
    <property type="match status" value="1"/>
</dbReference>
<reference evidence="9 10" key="1">
    <citation type="submission" date="2015-11" db="EMBL/GenBank/DDBJ databases">
        <title>Description and complete genome sequence of a novel strain predominating in hypersaline microbial mats and representing a new family of the Bacteriodetes phylum.</title>
        <authorList>
            <person name="Spring S."/>
            <person name="Bunk B."/>
            <person name="Sproer C."/>
            <person name="Klenk H.-P."/>
        </authorList>
    </citation>
    <scope>NUCLEOTIDE SEQUENCE [LARGE SCALE GENOMIC DNA]</scope>
    <source>
        <strain evidence="9 10">L21-Spi-D4</strain>
    </source>
</reference>
<dbReference type="NCBIfam" id="TIGR00229">
    <property type="entry name" value="sensory_box"/>
    <property type="match status" value="3"/>
</dbReference>
<dbReference type="PATRIC" id="fig|1307839.3.peg.946"/>
<dbReference type="PROSITE" id="PS50109">
    <property type="entry name" value="HIS_KIN"/>
    <property type="match status" value="1"/>
</dbReference>
<sequence length="793" mass="91426">MKPTEKQYDNLIRKINELESKAAFFHQFAEESFDIEFFRDLSGKIVYANKAFERITGYKASDIVSGKITEKDFVYTDDYRLVQSIISQSLEGQVVKDRSFRILTFCGDLRYVHLNANPVFKANKLVGVRTSIRDITNQAEIQELLKTKKLIRESEKRLRETQRLAKIGHWEYDLVNDKLCWSSEVYTIFGKERSKFEVTYNNFLSLVHPDDQKQVDNAFKGHLKVNAPYNVVHRIVSYGEQIRYINERCTTEYDSKGKPLSSRGTVWDITENINVQNQLLEAKEKAEESEKFMLNIFEHIPNMVFLKDANELRFVQINEAGEEITGYSREEIIGKNDYDLFPRQQADFFTQKDRAVFKADGTLIVEEEKLKTKSAKTKILYTKKIAIKDSRGRNRYLLGISEDITEKKRIAKALAEAKEFVKESEQRLSTYINSIPDIICYKDGKGRWLLANEADLNLFRLEGVDYFGKTDLELSEYTHPIYKEAFVACVDSDEQAWTQRKLSTGIEIIPMPDGKTKVYEVNKVPVFHANGRRKGLAVIGRDITALHESNKNLKIAKDRAEESDRLKTAFLQNLSHEIRTPMNAIIGFSNMLSLPEITRDKQSKFIELIQDSSSHLLQIVSDVLTMAALETKQEELYLKQVVLNTIMDNMYATMKVHAKDKNLDFKLKKGLTDKQSLILIDQSKLKQVLFNLVMNAIKFTNEGYVETGYMLKNGMLEFYVRDTGIGIPRQYQKKIFKRFSQADKFIQEVYGGTGLGLSISKGLVELMNGKIWVESEMGKGSVFYFTIPFQPAN</sequence>
<gene>
    <name evidence="9" type="primary">arcB_4</name>
    <name evidence="9" type="ORF">L21SP5_00895</name>
</gene>
<dbReference type="CDD" id="cd00130">
    <property type="entry name" value="PAS"/>
    <property type="match status" value="3"/>
</dbReference>
<dbReference type="FunFam" id="3.30.565.10:FF:000010">
    <property type="entry name" value="Sensor histidine kinase RcsC"/>
    <property type="match status" value="1"/>
</dbReference>
<dbReference type="InterPro" id="IPR036890">
    <property type="entry name" value="HATPase_C_sf"/>
</dbReference>
<keyword evidence="5" id="KW-0418">Kinase</keyword>
<evidence type="ECO:0000313" key="9">
    <source>
        <dbReference type="EMBL" id="ALO14563.1"/>
    </source>
</evidence>
<dbReference type="SMART" id="SM00388">
    <property type="entry name" value="HisKA"/>
    <property type="match status" value="1"/>
</dbReference>
<keyword evidence="10" id="KW-1185">Reference proteome</keyword>
<evidence type="ECO:0000256" key="3">
    <source>
        <dbReference type="ARBA" id="ARBA00022553"/>
    </source>
</evidence>
<dbReference type="GO" id="GO:0006355">
    <property type="term" value="P:regulation of DNA-templated transcription"/>
    <property type="evidence" value="ECO:0007669"/>
    <property type="project" value="InterPro"/>
</dbReference>
<evidence type="ECO:0000256" key="2">
    <source>
        <dbReference type="ARBA" id="ARBA00012438"/>
    </source>
</evidence>